<organism evidence="1 2">
    <name type="scientific">Oceanobacillus jeddahense</name>
    <dbReference type="NCBI Taxonomy" id="1462527"/>
    <lineage>
        <taxon>Bacteria</taxon>
        <taxon>Bacillati</taxon>
        <taxon>Bacillota</taxon>
        <taxon>Bacilli</taxon>
        <taxon>Bacillales</taxon>
        <taxon>Bacillaceae</taxon>
        <taxon>Oceanobacillus</taxon>
    </lineage>
</organism>
<evidence type="ECO:0000313" key="1">
    <source>
        <dbReference type="EMBL" id="UUI01976.1"/>
    </source>
</evidence>
<dbReference type="RefSeq" id="WP_187378527.1">
    <property type="nucleotide sequence ID" value="NZ_CABKTI010000001.1"/>
</dbReference>
<accession>A0ABY5JSC6</accession>
<proteinExistence type="predicted"/>
<gene>
    <name evidence="1" type="ORF">NP439_18285</name>
</gene>
<evidence type="ECO:0000313" key="2">
    <source>
        <dbReference type="Proteomes" id="UP001059773"/>
    </source>
</evidence>
<sequence>MEKAMGQSRGINYEEYDRSLNKKLKVEQERELEYQNAKMISSEAKSGNLR</sequence>
<keyword evidence="2" id="KW-1185">Reference proteome</keyword>
<reference evidence="1" key="1">
    <citation type="submission" date="2022-07" db="EMBL/GenBank/DDBJ databases">
        <title>FELIX.</title>
        <authorList>
            <person name="Wan K.H."/>
            <person name="Park S."/>
            <person name="Lawrence Q."/>
            <person name="Eichenberger J.P."/>
            <person name="Booth B.W."/>
            <person name="Piaggio A.J."/>
            <person name="Chandler J.C."/>
            <person name="Franklin A.B."/>
            <person name="Celniker S.E."/>
        </authorList>
    </citation>
    <scope>NUCLEOTIDE SEQUENCE</scope>
    <source>
        <strain evidence="1">QA-1986 374</strain>
    </source>
</reference>
<name>A0ABY5JSC6_9BACI</name>
<dbReference type="EMBL" id="CP101914">
    <property type="protein sequence ID" value="UUI01976.1"/>
    <property type="molecule type" value="Genomic_DNA"/>
</dbReference>
<protein>
    <submittedName>
        <fullName evidence="1">Uncharacterized protein</fullName>
    </submittedName>
</protein>
<dbReference type="Pfam" id="PF26149">
    <property type="entry name" value="YuzK"/>
    <property type="match status" value="1"/>
</dbReference>
<dbReference type="Proteomes" id="UP001059773">
    <property type="component" value="Chromosome"/>
</dbReference>
<dbReference type="InterPro" id="IPR058676">
    <property type="entry name" value="YuzK"/>
</dbReference>